<reference evidence="2 3" key="1">
    <citation type="journal article" date="2014" name="Agronomy (Basel)">
        <title>A Draft Genome Sequence for Ensete ventricosum, the Drought-Tolerant Tree Against Hunger.</title>
        <authorList>
            <person name="Harrison J."/>
            <person name="Moore K.A."/>
            <person name="Paszkiewicz K."/>
            <person name="Jones T."/>
            <person name="Grant M."/>
            <person name="Ambacheew D."/>
            <person name="Muzemil S."/>
            <person name="Studholme D.J."/>
        </authorList>
    </citation>
    <scope>NUCLEOTIDE SEQUENCE [LARGE SCALE GENOMIC DNA]</scope>
</reference>
<evidence type="ECO:0000259" key="1">
    <source>
        <dbReference type="Pfam" id="PF25795"/>
    </source>
</evidence>
<organism evidence="2 3">
    <name type="scientific">Ensete ventricosum</name>
    <name type="common">Abyssinian banana</name>
    <name type="synonym">Musa ensete</name>
    <dbReference type="NCBI Taxonomy" id="4639"/>
    <lineage>
        <taxon>Eukaryota</taxon>
        <taxon>Viridiplantae</taxon>
        <taxon>Streptophyta</taxon>
        <taxon>Embryophyta</taxon>
        <taxon>Tracheophyta</taxon>
        <taxon>Spermatophyta</taxon>
        <taxon>Magnoliopsida</taxon>
        <taxon>Liliopsida</taxon>
        <taxon>Zingiberales</taxon>
        <taxon>Musaceae</taxon>
        <taxon>Ensete</taxon>
    </lineage>
</organism>
<comment type="caution">
    <text evidence="2">The sequence shown here is derived from an EMBL/GenBank/DDBJ whole genome shotgun (WGS) entry which is preliminary data.</text>
</comment>
<accession>A0A427ADR3</accession>
<dbReference type="InterPro" id="IPR057947">
    <property type="entry name" value="TPR_XPO7/RBP17"/>
</dbReference>
<dbReference type="EMBL" id="AMZH03002799">
    <property type="protein sequence ID" value="RRT74350.1"/>
    <property type="molecule type" value="Genomic_DNA"/>
</dbReference>
<name>A0A427ADR3_ENSVE</name>
<evidence type="ECO:0000313" key="3">
    <source>
        <dbReference type="Proteomes" id="UP000287651"/>
    </source>
</evidence>
<dbReference type="AlphaFoldDB" id="A0A427ADR3"/>
<dbReference type="Proteomes" id="UP000287651">
    <property type="component" value="Unassembled WGS sequence"/>
</dbReference>
<gene>
    <name evidence="2" type="ORF">B296_00032455</name>
</gene>
<evidence type="ECO:0000313" key="2">
    <source>
        <dbReference type="EMBL" id="RRT74350.1"/>
    </source>
</evidence>
<feature type="domain" description="Exportin-7/Ran-binding protein 17 TPR repeats" evidence="1">
    <location>
        <begin position="13"/>
        <end position="45"/>
    </location>
</feature>
<proteinExistence type="predicted"/>
<dbReference type="Pfam" id="PF25795">
    <property type="entry name" value="TPR_XPO7"/>
    <property type="match status" value="1"/>
</dbReference>
<protein>
    <recommendedName>
        <fullName evidence="1">Exportin-7/Ran-binding protein 17 TPR repeats domain-containing protein</fullName>
    </recommendedName>
</protein>
<sequence length="89" mass="10354">MMGILLKFYPFQADFPDDLSEDPLDNVELLQDHLEFFPYLCRYQITCFIFSCRTESQELIDAELAARVLQLSNVTDIGVHSQVSNQMQF</sequence>